<dbReference type="GO" id="GO:0016787">
    <property type="term" value="F:hydrolase activity"/>
    <property type="evidence" value="ECO:0007669"/>
    <property type="project" value="UniProtKB-UniRule"/>
</dbReference>
<evidence type="ECO:0000313" key="11">
    <source>
        <dbReference type="EMBL" id="BCO99316.1"/>
    </source>
</evidence>
<keyword evidence="4 9" id="KW-0067">ATP-binding</keyword>
<dbReference type="GO" id="GO:0005524">
    <property type="term" value="F:ATP binding"/>
    <property type="evidence" value="ECO:0007669"/>
    <property type="project" value="UniProtKB-UniRule"/>
</dbReference>
<evidence type="ECO:0000256" key="6">
    <source>
        <dbReference type="ARBA" id="ARBA00034617"/>
    </source>
</evidence>
<keyword evidence="5" id="KW-0413">Isomerase</keyword>
<evidence type="ECO:0000256" key="3">
    <source>
        <dbReference type="ARBA" id="ARBA00022806"/>
    </source>
</evidence>
<dbReference type="InterPro" id="IPR000212">
    <property type="entry name" value="DNA_helicase_UvrD/REP"/>
</dbReference>
<dbReference type="Pfam" id="PF13361">
    <property type="entry name" value="UvrD_C"/>
    <property type="match status" value="1"/>
</dbReference>
<accession>A0A7R7RNQ4</accession>
<dbReference type="InterPro" id="IPR027417">
    <property type="entry name" value="P-loop_NTPase"/>
</dbReference>
<dbReference type="PROSITE" id="PS51198">
    <property type="entry name" value="UVRD_HELICASE_ATP_BIND"/>
    <property type="match status" value="1"/>
</dbReference>
<dbReference type="GO" id="GO:0003677">
    <property type="term" value="F:DNA binding"/>
    <property type="evidence" value="ECO:0007669"/>
    <property type="project" value="InterPro"/>
</dbReference>
<name>A0A7R7RNQ4_MYCIT</name>
<dbReference type="EC" id="5.6.2.4" evidence="7"/>
<dbReference type="Proteomes" id="UP000595205">
    <property type="component" value="Chromosome"/>
</dbReference>
<evidence type="ECO:0000256" key="4">
    <source>
        <dbReference type="ARBA" id="ARBA00022840"/>
    </source>
</evidence>
<proteinExistence type="predicted"/>
<evidence type="ECO:0000313" key="12">
    <source>
        <dbReference type="Proteomes" id="UP000595205"/>
    </source>
</evidence>
<dbReference type="Pfam" id="PF13245">
    <property type="entry name" value="AAA_19"/>
    <property type="match status" value="1"/>
</dbReference>
<keyword evidence="1 9" id="KW-0547">Nucleotide-binding</keyword>
<dbReference type="PANTHER" id="PTHR11070">
    <property type="entry name" value="UVRD / RECB / PCRA DNA HELICASE FAMILY MEMBER"/>
    <property type="match status" value="1"/>
</dbReference>
<reference evidence="11 12" key="1">
    <citation type="submission" date="2020-12" db="EMBL/GenBank/DDBJ databases">
        <title>Genome sequence of clinical Mycobacterium intracellulare strains.</title>
        <authorList>
            <person name="Tateishi Y."/>
            <person name="Matsumoto S."/>
            <person name="Fukushima Y."/>
            <person name="Nakajima C."/>
            <person name="Suzuki Y."/>
        </authorList>
    </citation>
    <scope>NUCLEOTIDE SEQUENCE [LARGE SCALE GENOMIC DNA]</scope>
    <source>
        <strain evidence="11 12">M018</strain>
    </source>
</reference>
<gene>
    <name evidence="11" type="ORF">MINTM018_20860</name>
</gene>
<comment type="catalytic activity">
    <reaction evidence="6">
        <text>Couples ATP hydrolysis with the unwinding of duplex DNA by translocating in the 3'-5' direction.</text>
        <dbReference type="EC" id="5.6.2.4"/>
    </reaction>
</comment>
<evidence type="ECO:0000259" key="10">
    <source>
        <dbReference type="PROSITE" id="PS51198"/>
    </source>
</evidence>
<evidence type="ECO:0000256" key="8">
    <source>
        <dbReference type="ARBA" id="ARBA00048988"/>
    </source>
</evidence>
<dbReference type="SUPFAM" id="SSF52540">
    <property type="entry name" value="P-loop containing nucleoside triphosphate hydrolases"/>
    <property type="match status" value="1"/>
</dbReference>
<dbReference type="GO" id="GO:0043138">
    <property type="term" value="F:3'-5' DNA helicase activity"/>
    <property type="evidence" value="ECO:0007669"/>
    <property type="project" value="UniProtKB-EC"/>
</dbReference>
<comment type="catalytic activity">
    <reaction evidence="8">
        <text>ATP + H2O = ADP + phosphate + H(+)</text>
        <dbReference type="Rhea" id="RHEA:13065"/>
        <dbReference type="ChEBI" id="CHEBI:15377"/>
        <dbReference type="ChEBI" id="CHEBI:15378"/>
        <dbReference type="ChEBI" id="CHEBI:30616"/>
        <dbReference type="ChEBI" id="CHEBI:43474"/>
        <dbReference type="ChEBI" id="CHEBI:456216"/>
        <dbReference type="EC" id="5.6.2.4"/>
    </reaction>
</comment>
<keyword evidence="3 9" id="KW-0347">Helicase</keyword>
<evidence type="ECO:0000256" key="2">
    <source>
        <dbReference type="ARBA" id="ARBA00022801"/>
    </source>
</evidence>
<dbReference type="Gene3D" id="3.40.50.300">
    <property type="entry name" value="P-loop containing nucleotide triphosphate hydrolases"/>
    <property type="match status" value="2"/>
</dbReference>
<dbReference type="RefSeq" id="WP_201406356.1">
    <property type="nucleotide sequence ID" value="NZ_AP024255.1"/>
</dbReference>
<evidence type="ECO:0000256" key="7">
    <source>
        <dbReference type="ARBA" id="ARBA00034808"/>
    </source>
</evidence>
<organism evidence="11 12">
    <name type="scientific">Mycobacterium intracellulare</name>
    <dbReference type="NCBI Taxonomy" id="1767"/>
    <lineage>
        <taxon>Bacteria</taxon>
        <taxon>Bacillati</taxon>
        <taxon>Actinomycetota</taxon>
        <taxon>Actinomycetes</taxon>
        <taxon>Mycobacteriales</taxon>
        <taxon>Mycobacteriaceae</taxon>
        <taxon>Mycobacterium</taxon>
        <taxon>Mycobacterium avium complex (MAC)</taxon>
    </lineage>
</organism>
<evidence type="ECO:0000256" key="9">
    <source>
        <dbReference type="PROSITE-ProRule" id="PRU00560"/>
    </source>
</evidence>
<keyword evidence="2 9" id="KW-0378">Hydrolase</keyword>
<dbReference type="AlphaFoldDB" id="A0A7R7RNQ4"/>
<feature type="binding site" evidence="9">
    <location>
        <begin position="26"/>
        <end position="33"/>
    </location>
    <ligand>
        <name>ATP</name>
        <dbReference type="ChEBI" id="CHEBI:30616"/>
    </ligand>
</feature>
<evidence type="ECO:0000256" key="1">
    <source>
        <dbReference type="ARBA" id="ARBA00022741"/>
    </source>
</evidence>
<dbReference type="InterPro" id="IPR014017">
    <property type="entry name" value="DNA_helicase_UvrD-like_C"/>
</dbReference>
<dbReference type="EMBL" id="AP024255">
    <property type="protein sequence ID" value="BCO99316.1"/>
    <property type="molecule type" value="Genomic_DNA"/>
</dbReference>
<dbReference type="PANTHER" id="PTHR11070:SF2">
    <property type="entry name" value="ATP-DEPENDENT DNA HELICASE SRS2"/>
    <property type="match status" value="1"/>
</dbReference>
<evidence type="ECO:0000256" key="5">
    <source>
        <dbReference type="ARBA" id="ARBA00023235"/>
    </source>
</evidence>
<feature type="domain" description="UvrD-like helicase ATP-binding" evidence="10">
    <location>
        <begin position="5"/>
        <end position="277"/>
    </location>
</feature>
<dbReference type="InterPro" id="IPR014016">
    <property type="entry name" value="UvrD-like_ATP-bd"/>
</dbReference>
<protein>
    <recommendedName>
        <fullName evidence="7">DNA 3'-5' helicase</fullName>
        <ecNumber evidence="7">5.6.2.4</ecNumber>
    </recommendedName>
</protein>
<dbReference type="GO" id="GO:0000725">
    <property type="term" value="P:recombinational repair"/>
    <property type="evidence" value="ECO:0007669"/>
    <property type="project" value="TreeGrafter"/>
</dbReference>
<sequence length="498" mass="54167">MPARRPLTTEQRNAAATTATHAFIVAAPGSGKTTVAAERYGVYRFLSGHTGMRTLGLSFARSATQELRERIQGRWGTGAITWPNEIQTLDALHYEIVQHLLVTGAVHWPGGHTELVVLDTWRGQTGARYMLADQGWRRIASLNEGSVGSTGSRITRGAYGIGAKNTFESHLASGICTHDDIRAVLRAVLLDESLRQHVAEYFAATTSSLIVDEIFDANNLDLAIILLAAETGIPITLIGDPWQALYEFRGAQPDLVPDLVNSQGYETFEITHSFRFLTPVMQDIATELRLGNGVVVPSGSIGDVDVVLAPEWDMLWQLDSHVLPLSFGRVDNQTDAAIVLLLDQVVAAHFARPAIFAQEALTLLGLDPAIVRTEGAAVLRPVLEVLGAATSDATAEGIQQLRRALKELGSPKALRALPAASEIAQRERLQALALRLKQVKCIPGMTIHQAKGKEWRAVGVRLKQSQIARVQAGLSQNNPDDRALYVALTRAREILYVV</sequence>